<dbReference type="PANTHER" id="PTHR12147">
    <property type="entry name" value="METALLOPEPTIDASE M28 FAMILY MEMBER"/>
    <property type="match status" value="1"/>
</dbReference>
<dbReference type="InterPro" id="IPR045175">
    <property type="entry name" value="M28_fam"/>
</dbReference>
<evidence type="ECO:0000256" key="1">
    <source>
        <dbReference type="ARBA" id="ARBA00001947"/>
    </source>
</evidence>
<feature type="compositionally biased region" description="Basic and acidic residues" evidence="8">
    <location>
        <begin position="1"/>
        <end position="26"/>
    </location>
</feature>
<dbReference type="InterPro" id="IPR046450">
    <property type="entry name" value="PA_dom_sf"/>
</dbReference>
<comment type="cofactor">
    <cofactor evidence="1">
        <name>Zn(2+)</name>
        <dbReference type="ChEBI" id="CHEBI:29105"/>
    </cofactor>
</comment>
<dbReference type="Pfam" id="PF02225">
    <property type="entry name" value="PA"/>
    <property type="match status" value="1"/>
</dbReference>
<dbReference type="Gene3D" id="3.40.630.10">
    <property type="entry name" value="Zn peptidases"/>
    <property type="match status" value="1"/>
</dbReference>
<dbReference type="GO" id="GO:0006508">
    <property type="term" value="P:proteolysis"/>
    <property type="evidence" value="ECO:0007669"/>
    <property type="project" value="UniProtKB-KW"/>
</dbReference>
<dbReference type="Pfam" id="PF04389">
    <property type="entry name" value="Peptidase_M28"/>
    <property type="match status" value="1"/>
</dbReference>
<evidence type="ECO:0000256" key="2">
    <source>
        <dbReference type="ARBA" id="ARBA00005634"/>
    </source>
</evidence>
<dbReference type="Proteomes" id="UP000310108">
    <property type="component" value="Unassembled WGS sequence"/>
</dbReference>
<feature type="domain" description="PA" evidence="9">
    <location>
        <begin position="180"/>
        <end position="274"/>
    </location>
</feature>
<dbReference type="SUPFAM" id="SSF52025">
    <property type="entry name" value="PA domain"/>
    <property type="match status" value="1"/>
</dbReference>
<dbReference type="Gene3D" id="3.50.30.30">
    <property type="match status" value="1"/>
</dbReference>
<gene>
    <name evidence="11" type="primary">LAP2</name>
    <name evidence="11" type="ORF">CTA1_2186</name>
</gene>
<sequence>MRPRGIARENDTAEANTKLRDPRDSGSRIGGLSSPIPAFAGFITRKPPAVKMKLSVTSALVSWASLGACVIHERQTSKPLVDSGSFQQQITKANLEANLVRLSDIAKANGGNRAFGYPGYDASVDFIWSRISAVQGAKVWKQDFPAVFSSELRARLTVDGKNLAAYALTGSPFTPAAGITAELTAGPEGVAACEAASYADLDVAGKIVLVREALCPGYRSGYHAGVMKPAAAAGAEAVIVINDFYLNLTAGILGPADDGTYVPTGFVNQYVGDPLKARLDAGETLTATFWEDESVDSRVTQNVFAETEGGDENNVIVLGAHLDSVARGPGINDNGSGTSLLLELFLALSRYSTRNKIRFAWWGAEERGLVGSRYHVDNLSAAEAASILAYLNFDMVARGYYGVFDGDGASYGVAAPPGSDVIQDLFAAEFAARGVNVTAARFTNGSDYASFWQVLNKPIGGLHTGTASAQDPCYHQQCDDINNPDLDQLTTTAHVLSALALDGTNLIKKLGARGLPVRSAGGERIVATVEESDDEHHHC</sequence>
<dbReference type="GO" id="GO:0008235">
    <property type="term" value="F:metalloexopeptidase activity"/>
    <property type="evidence" value="ECO:0007669"/>
    <property type="project" value="InterPro"/>
</dbReference>
<dbReference type="STRING" id="1306861.A0A4U6XNF1"/>
<evidence type="ECO:0000259" key="9">
    <source>
        <dbReference type="Pfam" id="PF02225"/>
    </source>
</evidence>
<evidence type="ECO:0000313" key="11">
    <source>
        <dbReference type="EMBL" id="TKW57242.1"/>
    </source>
</evidence>
<proteinExistence type="inferred from homology"/>
<evidence type="ECO:0000256" key="8">
    <source>
        <dbReference type="SAM" id="MobiDB-lite"/>
    </source>
</evidence>
<keyword evidence="11" id="KW-0031">Aminopeptidase</keyword>
<accession>A0A4U6XNF1</accession>
<organism evidence="11 12">
    <name type="scientific">Colletotrichum tanaceti</name>
    <dbReference type="NCBI Taxonomy" id="1306861"/>
    <lineage>
        <taxon>Eukaryota</taxon>
        <taxon>Fungi</taxon>
        <taxon>Dikarya</taxon>
        <taxon>Ascomycota</taxon>
        <taxon>Pezizomycotina</taxon>
        <taxon>Sordariomycetes</taxon>
        <taxon>Hypocreomycetidae</taxon>
        <taxon>Glomerellales</taxon>
        <taxon>Glomerellaceae</taxon>
        <taxon>Colletotrichum</taxon>
        <taxon>Colletotrichum destructivum species complex</taxon>
    </lineage>
</organism>
<dbReference type="AlphaFoldDB" id="A0A4U6XNF1"/>
<dbReference type="GO" id="GO:0004177">
    <property type="term" value="F:aminopeptidase activity"/>
    <property type="evidence" value="ECO:0007669"/>
    <property type="project" value="UniProtKB-KW"/>
</dbReference>
<protein>
    <recommendedName>
        <fullName evidence="7">Peptide hydrolase</fullName>
        <ecNumber evidence="7">3.4.-.-</ecNumber>
    </recommendedName>
</protein>
<keyword evidence="5 7" id="KW-0378">Hydrolase</keyword>
<evidence type="ECO:0000256" key="5">
    <source>
        <dbReference type="ARBA" id="ARBA00022801"/>
    </source>
</evidence>
<dbReference type="InterPro" id="IPR007484">
    <property type="entry name" value="Peptidase_M28"/>
</dbReference>
<keyword evidence="3 7" id="KW-0645">Protease</keyword>
<comment type="caution">
    <text evidence="11">The sequence shown here is derived from an EMBL/GenBank/DDBJ whole genome shotgun (WGS) entry which is preliminary data.</text>
</comment>
<evidence type="ECO:0000313" key="12">
    <source>
        <dbReference type="Proteomes" id="UP000310108"/>
    </source>
</evidence>
<evidence type="ECO:0000259" key="10">
    <source>
        <dbReference type="Pfam" id="PF04389"/>
    </source>
</evidence>
<comment type="similarity">
    <text evidence="2">Belongs to the peptidase M28 family. M28B subfamily.</text>
</comment>
<keyword evidence="12" id="KW-1185">Reference proteome</keyword>
<keyword evidence="6 7" id="KW-0862">Zinc</keyword>
<dbReference type="GO" id="GO:0046872">
    <property type="term" value="F:metal ion binding"/>
    <property type="evidence" value="ECO:0007669"/>
    <property type="project" value="UniProtKB-KW"/>
</dbReference>
<feature type="region of interest" description="Disordered" evidence="8">
    <location>
        <begin position="1"/>
        <end position="32"/>
    </location>
</feature>
<dbReference type="SUPFAM" id="SSF53187">
    <property type="entry name" value="Zn-dependent exopeptidases"/>
    <property type="match status" value="1"/>
</dbReference>
<name>A0A4U6XNF1_9PEZI</name>
<evidence type="ECO:0000256" key="7">
    <source>
        <dbReference type="RuleBase" id="RU361240"/>
    </source>
</evidence>
<dbReference type="InterPro" id="IPR003137">
    <property type="entry name" value="PA_domain"/>
</dbReference>
<evidence type="ECO:0000256" key="3">
    <source>
        <dbReference type="ARBA" id="ARBA00022670"/>
    </source>
</evidence>
<keyword evidence="4 7" id="KW-0479">Metal-binding</keyword>
<reference evidence="11 12" key="1">
    <citation type="journal article" date="2019" name="PLoS ONE">
        <title>Comparative genome analysis indicates high evolutionary potential of pathogenicity genes in Colletotrichum tanaceti.</title>
        <authorList>
            <person name="Lelwala R.V."/>
            <person name="Korhonen P.K."/>
            <person name="Young N.D."/>
            <person name="Scott J.B."/>
            <person name="Ades P.A."/>
            <person name="Gasser R.B."/>
            <person name="Taylor P.W.J."/>
        </authorList>
    </citation>
    <scope>NUCLEOTIDE SEQUENCE [LARGE SCALE GENOMIC DNA]</scope>
    <source>
        <strain evidence="11">BRIP57314</strain>
    </source>
</reference>
<evidence type="ECO:0000256" key="4">
    <source>
        <dbReference type="ARBA" id="ARBA00022723"/>
    </source>
</evidence>
<dbReference type="EC" id="3.4.-.-" evidence="7"/>
<dbReference type="EMBL" id="PJEX01000046">
    <property type="protein sequence ID" value="TKW57242.1"/>
    <property type="molecule type" value="Genomic_DNA"/>
</dbReference>
<evidence type="ECO:0000256" key="6">
    <source>
        <dbReference type="ARBA" id="ARBA00022833"/>
    </source>
</evidence>
<feature type="domain" description="Peptidase M28" evidence="10">
    <location>
        <begin position="302"/>
        <end position="499"/>
    </location>
</feature>
<dbReference type="PANTHER" id="PTHR12147:SF26">
    <property type="entry name" value="PEPTIDASE M28 DOMAIN-CONTAINING PROTEIN"/>
    <property type="match status" value="1"/>
</dbReference>